<dbReference type="EMBL" id="BAAAOR010000002">
    <property type="protein sequence ID" value="GAA1501751.1"/>
    <property type="molecule type" value="Genomic_DNA"/>
</dbReference>
<evidence type="ECO:0008006" key="3">
    <source>
        <dbReference type="Google" id="ProtNLM"/>
    </source>
</evidence>
<comment type="caution">
    <text evidence="1">The sequence shown here is derived from an EMBL/GenBank/DDBJ whole genome shotgun (WGS) entry which is preliminary data.</text>
</comment>
<dbReference type="PANTHER" id="PTHR13627:SF31">
    <property type="entry name" value="RIBITOL 5-PHOSPHATE TRANSFERASE FKRP"/>
    <property type="match status" value="1"/>
</dbReference>
<reference evidence="1 2" key="1">
    <citation type="journal article" date="2019" name="Int. J. Syst. Evol. Microbiol.">
        <title>The Global Catalogue of Microorganisms (GCM) 10K type strain sequencing project: providing services to taxonomists for standard genome sequencing and annotation.</title>
        <authorList>
            <consortium name="The Broad Institute Genomics Platform"/>
            <consortium name="The Broad Institute Genome Sequencing Center for Infectious Disease"/>
            <person name="Wu L."/>
            <person name="Ma J."/>
        </authorList>
    </citation>
    <scope>NUCLEOTIDE SEQUENCE [LARGE SCALE GENOMIC DNA]</scope>
    <source>
        <strain evidence="1 2">JCM 14942</strain>
    </source>
</reference>
<dbReference type="Gene3D" id="3.40.50.150">
    <property type="entry name" value="Vaccinia Virus protein VP39"/>
    <property type="match status" value="1"/>
</dbReference>
<name>A0ABN1ZPP7_9ACTN</name>
<dbReference type="SUPFAM" id="SSF53335">
    <property type="entry name" value="S-adenosyl-L-methionine-dependent methyltransferases"/>
    <property type="match status" value="1"/>
</dbReference>
<organism evidence="1 2">
    <name type="scientific">Nocardioides humi</name>
    <dbReference type="NCBI Taxonomy" id="449461"/>
    <lineage>
        <taxon>Bacteria</taxon>
        <taxon>Bacillati</taxon>
        <taxon>Actinomycetota</taxon>
        <taxon>Actinomycetes</taxon>
        <taxon>Propionibacteriales</taxon>
        <taxon>Nocardioidaceae</taxon>
        <taxon>Nocardioides</taxon>
    </lineage>
</organism>
<dbReference type="Proteomes" id="UP001500842">
    <property type="component" value="Unassembled WGS sequence"/>
</dbReference>
<dbReference type="InterPro" id="IPR029063">
    <property type="entry name" value="SAM-dependent_MTases_sf"/>
</dbReference>
<dbReference type="InterPro" id="IPR052613">
    <property type="entry name" value="LicD_transferase"/>
</dbReference>
<evidence type="ECO:0000313" key="1">
    <source>
        <dbReference type="EMBL" id="GAA1501751.1"/>
    </source>
</evidence>
<accession>A0ABN1ZPP7</accession>
<gene>
    <name evidence="1" type="ORF">GCM10009788_00630</name>
</gene>
<keyword evidence="2" id="KW-1185">Reference proteome</keyword>
<evidence type="ECO:0000313" key="2">
    <source>
        <dbReference type="Proteomes" id="UP001500842"/>
    </source>
</evidence>
<dbReference type="PANTHER" id="PTHR13627">
    <property type="entry name" value="FUKUTIN RELATED PROTEIN"/>
    <property type="match status" value="1"/>
</dbReference>
<dbReference type="RefSeq" id="WP_344110669.1">
    <property type="nucleotide sequence ID" value="NZ_BAAAOR010000002.1"/>
</dbReference>
<proteinExistence type="predicted"/>
<protein>
    <recommendedName>
        <fullName evidence="3">Methyltransferase domain-containing protein</fullName>
    </recommendedName>
</protein>
<sequence length="512" mass="56011">MADLTVTAVDDDGLLLAVEDEDRALDVLFDGRRIWSFWSLRDTIESDTTEGAEAERRIAWPERMLRFLHGVTRLSVRDHVAGTVLYDEEMSFGDGDERIAFVNKQGLPIALDKSGRFHPEFSVRSGDQLEPLLEAMHRVIAVLEEEGIAAFPAYGTLLGAVREQDFLGHDSDADLGYVSRHVSPAEVVRESFRLQRALAVRGMATFRYSGGAFRIDVEESDGSVRGLDLFGGFFAGDGRLYLMGEVGVDFREEWIFPLSTVTLAGHEFPAPAEPERLLEAMYGPHWRVPDPAFKFETSARTKARLDSWFRGLSPFRRDWQRNQAHRKADVDAPASDLAGRLAADTAVGTHVLDVGAGRGSDALHLARAGFRTTAYDYVPQTLRKAERVAGREGAPLDVRMLSLTQLRSVLAEGARIARQEGPRAMLARHVLDATTELGREGLLRFAAMTLRGGGRLHAEFATGEGEAGEGLYPVALDGVLAAIGRFGGSVVSADVEPGPAGRAGRAVVVARW</sequence>